<dbReference type="EnsemblMetazoa" id="AATE003425-RA">
    <property type="protein sequence ID" value="AATE003425-PA.1"/>
    <property type="gene ID" value="AATE003425"/>
</dbReference>
<evidence type="ECO:0000313" key="2">
    <source>
        <dbReference type="EnsemblMetazoa" id="AATE003425-PA.1"/>
    </source>
</evidence>
<reference evidence="2" key="1">
    <citation type="submission" date="2022-08" db="UniProtKB">
        <authorList>
            <consortium name="EnsemblMetazoa"/>
        </authorList>
    </citation>
    <scope>IDENTIFICATION</scope>
    <source>
        <strain evidence="2">EBRO</strain>
    </source>
</reference>
<protein>
    <submittedName>
        <fullName evidence="2">Uncharacterized protein</fullName>
    </submittedName>
</protein>
<sequence length="610" mass="66281">MSGSVRATGCGVGGEGGASDPHGPMPDPLIRFMLSCLELRTLARLLLVLLARLTESSMTVVALAGPPEQEVEKIGATPSLAPARTRRSSKGDQNGRCWQSRRSSISSVLSALVVAVVGDATPRMLPPPTVGGVALVGNRSSPLPVWPPGLAVAVRLEVDRGVELLLPMLGWRFCAAYPQLFDFGLVARTQTVLVVLVLLRVELVGHLLLPVGGVQVVHLLRVLRFQHLQVLLELLHVLLLAAHLIEQVVALLLQLGVLVGRLAAAVRQLVAPVLERARLPALLVVAVEQVLDLLVLLIAGRLDARQPHRKVVQFLLLLLQQVALVVQLLQQLGPLGVDHLDALLLLVDLALQGGELLLVLLSDRGQLALVLLRHLVQPILELGALFAARLKLLGGGDERIDSLLNLDAARVDASQAVDVDRVRHCSAVLWPKRGLQRHHRAFQLVQYRRHLLHLGLVERVLAGEVLEHEVEICLGEDVVRVRHLQVGGKVGVQVLVLLECRHAEHPLGGFFGTLLELLLARHVVALEHLDARIDQCLVRDDVRELCQQLASLAWLALLLQVQPPLAAFHLLERFLHSVSWPTAASISRRSASWTASANVSNVMRSCVDSA</sequence>
<name>A0A182IQA0_ANOAO</name>
<accession>A0A182IQA0</accession>
<feature type="region of interest" description="Disordered" evidence="1">
    <location>
        <begin position="1"/>
        <end position="23"/>
    </location>
</feature>
<feature type="region of interest" description="Disordered" evidence="1">
    <location>
        <begin position="76"/>
        <end position="99"/>
    </location>
</feature>
<organism evidence="2">
    <name type="scientific">Anopheles atroparvus</name>
    <name type="common">European mosquito</name>
    <dbReference type="NCBI Taxonomy" id="41427"/>
    <lineage>
        <taxon>Eukaryota</taxon>
        <taxon>Metazoa</taxon>
        <taxon>Ecdysozoa</taxon>
        <taxon>Arthropoda</taxon>
        <taxon>Hexapoda</taxon>
        <taxon>Insecta</taxon>
        <taxon>Pterygota</taxon>
        <taxon>Neoptera</taxon>
        <taxon>Endopterygota</taxon>
        <taxon>Diptera</taxon>
        <taxon>Nematocera</taxon>
        <taxon>Culicoidea</taxon>
        <taxon>Culicidae</taxon>
        <taxon>Anophelinae</taxon>
        <taxon>Anopheles</taxon>
    </lineage>
</organism>
<dbReference type="VEuPathDB" id="VectorBase:AATE003425"/>
<dbReference type="AlphaFoldDB" id="A0A182IQA0"/>
<evidence type="ECO:0000256" key="1">
    <source>
        <dbReference type="SAM" id="MobiDB-lite"/>
    </source>
</evidence>
<proteinExistence type="predicted"/>